<feature type="domain" description="DUF6434" evidence="1">
    <location>
        <begin position="3"/>
        <end position="66"/>
    </location>
</feature>
<evidence type="ECO:0000259" key="1">
    <source>
        <dbReference type="Pfam" id="PF20026"/>
    </source>
</evidence>
<name>A0A843S948_9BURK</name>
<proteinExistence type="predicted"/>
<gene>
    <name evidence="2" type="ORF">GEV01_14650</name>
</gene>
<keyword evidence="3" id="KW-1185">Reference proteome</keyword>
<accession>A0A843S948</accession>
<organism evidence="2 3">
    <name type="scientific">Rugamonas rivuli</name>
    <dbReference type="NCBI Taxonomy" id="2743358"/>
    <lineage>
        <taxon>Bacteria</taxon>
        <taxon>Pseudomonadati</taxon>
        <taxon>Pseudomonadota</taxon>
        <taxon>Betaproteobacteria</taxon>
        <taxon>Burkholderiales</taxon>
        <taxon>Oxalobacteraceae</taxon>
        <taxon>Telluria group</taxon>
        <taxon>Rugamonas</taxon>
    </lineage>
</organism>
<reference evidence="2 3" key="1">
    <citation type="submission" date="2019-10" db="EMBL/GenBank/DDBJ databases">
        <title>Two novel species isolated from a subtropical stream in China.</title>
        <authorList>
            <person name="Lu H."/>
        </authorList>
    </citation>
    <scope>NUCLEOTIDE SEQUENCE [LARGE SCALE GENOMIC DNA]</scope>
    <source>
        <strain evidence="2 3">FT103W</strain>
    </source>
</reference>
<comment type="caution">
    <text evidence="2">The sequence shown here is derived from an EMBL/GenBank/DDBJ whole genome shotgun (WGS) entry which is preliminary data.</text>
</comment>
<dbReference type="Pfam" id="PF20026">
    <property type="entry name" value="DUF6434"/>
    <property type="match status" value="1"/>
</dbReference>
<dbReference type="AlphaFoldDB" id="A0A843S948"/>
<dbReference type="EMBL" id="WHUF01000003">
    <property type="protein sequence ID" value="MQA20759.1"/>
    <property type="molecule type" value="Genomic_DNA"/>
</dbReference>
<evidence type="ECO:0000313" key="3">
    <source>
        <dbReference type="Proteomes" id="UP000444318"/>
    </source>
</evidence>
<protein>
    <recommendedName>
        <fullName evidence="1">DUF6434 domain-containing protein</fullName>
    </recommendedName>
</protein>
<evidence type="ECO:0000313" key="2">
    <source>
        <dbReference type="EMBL" id="MQA20759.1"/>
    </source>
</evidence>
<sequence length="72" mass="8437">MKFDWHGAEISRATEIDADYRNTQNVRRFLSGQCGPDFKFDRELMAWVRSGAAKNMGDVADEWTRRRERGRA</sequence>
<dbReference type="InterPro" id="IPR045492">
    <property type="entry name" value="DUF6434"/>
</dbReference>
<dbReference type="Proteomes" id="UP000444318">
    <property type="component" value="Unassembled WGS sequence"/>
</dbReference>